<proteinExistence type="predicted"/>
<dbReference type="EMBL" id="LT559121">
    <property type="protein sequence ID" value="SAP16380.1"/>
    <property type="molecule type" value="Genomic_DNA"/>
</dbReference>
<reference evidence="3" key="1">
    <citation type="submission" date="2016-04" db="EMBL/GenBank/DDBJ databases">
        <authorList>
            <person name="Evans L.H."/>
            <person name="Alamgir A."/>
            <person name="Owens N."/>
            <person name="Weber N.D."/>
            <person name="Virtaneva K."/>
            <person name="Barbian K."/>
            <person name="Babar A."/>
            <person name="Rosenke K."/>
        </authorList>
    </citation>
    <scope>NUCLEOTIDE SEQUENCE</scope>
    <source>
        <strain evidence="3">Nono1</strain>
    </source>
</reference>
<organism evidence="3">
    <name type="scientific">Nonomuraea gerenzanensis</name>
    <dbReference type="NCBI Taxonomy" id="93944"/>
    <lineage>
        <taxon>Bacteria</taxon>
        <taxon>Bacillati</taxon>
        <taxon>Actinomycetota</taxon>
        <taxon>Actinomycetes</taxon>
        <taxon>Streptosporangiales</taxon>
        <taxon>Streptosporangiaceae</taxon>
        <taxon>Nonomuraea</taxon>
    </lineage>
</organism>
<name>A0A1M4BL27_9ACTN</name>
<sequence>MNVSRRLATTFFAFFAAAAIASSLPSFAQSAQASVAFDGDSWTVTPGVTVQQPGGDPGTTTGGPWTEN</sequence>
<feature type="region of interest" description="Disordered" evidence="1">
    <location>
        <begin position="46"/>
        <end position="68"/>
    </location>
</feature>
<dbReference type="RefSeq" id="WP_173150678.1">
    <property type="nucleotide sequence ID" value="NZ_CP084059.1"/>
</dbReference>
<feature type="signal peptide" evidence="2">
    <location>
        <begin position="1"/>
        <end position="28"/>
    </location>
</feature>
<keyword evidence="2" id="KW-0732">Signal</keyword>
<gene>
    <name evidence="3" type="ORF">BN4615_P11043</name>
</gene>
<dbReference type="AlphaFoldDB" id="A0A1M4BL27"/>
<evidence type="ECO:0000313" key="3">
    <source>
        <dbReference type="EMBL" id="SAP16380.1"/>
    </source>
</evidence>
<evidence type="ECO:0000256" key="2">
    <source>
        <dbReference type="SAM" id="SignalP"/>
    </source>
</evidence>
<feature type="chain" id="PRO_5038419728" evidence="2">
    <location>
        <begin position="29"/>
        <end position="68"/>
    </location>
</feature>
<protein>
    <submittedName>
        <fullName evidence="3">Uncharacterized protein</fullName>
    </submittedName>
</protein>
<accession>A0A1M4BL27</accession>
<evidence type="ECO:0000256" key="1">
    <source>
        <dbReference type="SAM" id="MobiDB-lite"/>
    </source>
</evidence>